<comment type="caution">
    <text evidence="12">The sequence shown here is derived from an EMBL/GenBank/DDBJ whole genome shotgun (WGS) entry which is preliminary data.</text>
</comment>
<feature type="region of interest" description="Disordered" evidence="7">
    <location>
        <begin position="1157"/>
        <end position="1199"/>
    </location>
</feature>
<dbReference type="GO" id="GO:0004673">
    <property type="term" value="F:protein histidine kinase activity"/>
    <property type="evidence" value="ECO:0007669"/>
    <property type="project" value="UniProtKB-EC"/>
</dbReference>
<dbReference type="InterPro" id="IPR052162">
    <property type="entry name" value="Sensor_kinase/Photoreceptor"/>
</dbReference>
<dbReference type="Pfam" id="PF13426">
    <property type="entry name" value="PAS_9"/>
    <property type="match status" value="1"/>
</dbReference>
<feature type="domain" description="PAS" evidence="10">
    <location>
        <begin position="837"/>
        <end position="896"/>
    </location>
</feature>
<dbReference type="InterPro" id="IPR003594">
    <property type="entry name" value="HATPase_dom"/>
</dbReference>
<dbReference type="SMART" id="SM00091">
    <property type="entry name" value="PAS"/>
    <property type="match status" value="4"/>
</dbReference>
<gene>
    <name evidence="12" type="ORF">DJ70_08770</name>
</gene>
<dbReference type="PROSITE" id="PS50113">
    <property type="entry name" value="PAC"/>
    <property type="match status" value="1"/>
</dbReference>
<feature type="domain" description="PAC" evidence="11">
    <location>
        <begin position="509"/>
        <end position="561"/>
    </location>
</feature>
<evidence type="ECO:0000256" key="3">
    <source>
        <dbReference type="ARBA" id="ARBA00022553"/>
    </source>
</evidence>
<dbReference type="InterPro" id="IPR001610">
    <property type="entry name" value="PAC"/>
</dbReference>
<dbReference type="PANTHER" id="PTHR43304:SF1">
    <property type="entry name" value="PAC DOMAIN-CONTAINING PROTEIN"/>
    <property type="match status" value="1"/>
</dbReference>
<comment type="caution">
    <text evidence="6">Lacks conserved residue(s) required for the propagation of feature annotation.</text>
</comment>
<dbReference type="GO" id="GO:0000160">
    <property type="term" value="P:phosphorelay signal transduction system"/>
    <property type="evidence" value="ECO:0007669"/>
    <property type="project" value="InterPro"/>
</dbReference>
<keyword evidence="5" id="KW-0418">Kinase</keyword>
<evidence type="ECO:0000256" key="1">
    <source>
        <dbReference type="ARBA" id="ARBA00000085"/>
    </source>
</evidence>
<evidence type="ECO:0000259" key="10">
    <source>
        <dbReference type="PROSITE" id="PS50112"/>
    </source>
</evidence>
<dbReference type="PROSITE" id="PS50112">
    <property type="entry name" value="PAS"/>
    <property type="match status" value="2"/>
</dbReference>
<dbReference type="Proteomes" id="UP000216308">
    <property type="component" value="Unassembled WGS sequence"/>
</dbReference>
<dbReference type="InterPro" id="IPR003018">
    <property type="entry name" value="GAF"/>
</dbReference>
<dbReference type="Pfam" id="PF08447">
    <property type="entry name" value="PAS_3"/>
    <property type="match status" value="1"/>
</dbReference>
<dbReference type="RefSeq" id="WP_094532052.1">
    <property type="nucleotide sequence ID" value="NZ_NHPJ01000085.1"/>
</dbReference>
<dbReference type="AlphaFoldDB" id="A0A256IJN5"/>
<feature type="domain" description="PAS" evidence="10">
    <location>
        <begin position="710"/>
        <end position="780"/>
    </location>
</feature>
<dbReference type="InterPro" id="IPR000700">
    <property type="entry name" value="PAS-assoc_C"/>
</dbReference>
<dbReference type="OrthoDB" id="106630at2157"/>
<feature type="compositionally biased region" description="Basic and acidic residues" evidence="7">
    <location>
        <begin position="1183"/>
        <end position="1199"/>
    </location>
</feature>
<dbReference type="SUPFAM" id="SSF55785">
    <property type="entry name" value="PYP-like sensor domain (PAS domain)"/>
    <property type="match status" value="4"/>
</dbReference>
<keyword evidence="3" id="KW-0597">Phosphoprotein</keyword>
<protein>
    <recommendedName>
        <fullName evidence="2">histidine kinase</fullName>
        <ecNumber evidence="2">2.7.13.3</ecNumber>
    </recommendedName>
</protein>
<dbReference type="SUPFAM" id="SSF55874">
    <property type="entry name" value="ATPase domain of HSP90 chaperone/DNA topoisomerase II/histidine kinase"/>
    <property type="match status" value="1"/>
</dbReference>
<dbReference type="SMART" id="SM00065">
    <property type="entry name" value="GAF"/>
    <property type="match status" value="2"/>
</dbReference>
<dbReference type="Pfam" id="PF02518">
    <property type="entry name" value="HATPase_c"/>
    <property type="match status" value="1"/>
</dbReference>
<evidence type="ECO:0000313" key="13">
    <source>
        <dbReference type="Proteomes" id="UP000216308"/>
    </source>
</evidence>
<dbReference type="InterPro" id="IPR000014">
    <property type="entry name" value="PAS"/>
</dbReference>
<evidence type="ECO:0000259" key="9">
    <source>
        <dbReference type="PROSITE" id="PS50110"/>
    </source>
</evidence>
<dbReference type="SMART" id="SM00387">
    <property type="entry name" value="HATPase_c"/>
    <property type="match status" value="1"/>
</dbReference>
<dbReference type="InterPro" id="IPR013656">
    <property type="entry name" value="PAS_4"/>
</dbReference>
<feature type="domain" description="Histidine kinase" evidence="8">
    <location>
        <begin position="966"/>
        <end position="1176"/>
    </location>
</feature>
<evidence type="ECO:0000256" key="7">
    <source>
        <dbReference type="SAM" id="MobiDB-lite"/>
    </source>
</evidence>
<evidence type="ECO:0000256" key="5">
    <source>
        <dbReference type="ARBA" id="ARBA00022777"/>
    </source>
</evidence>
<keyword evidence="13" id="KW-1185">Reference proteome</keyword>
<keyword evidence="4" id="KW-0808">Transferase</keyword>
<dbReference type="InterPro" id="IPR001789">
    <property type="entry name" value="Sig_transdc_resp-reg_receiver"/>
</dbReference>
<evidence type="ECO:0000256" key="6">
    <source>
        <dbReference type="PROSITE-ProRule" id="PRU00169"/>
    </source>
</evidence>
<accession>A0A256IJN5</accession>
<proteinExistence type="predicted"/>
<feature type="region of interest" description="Disordered" evidence="7">
    <location>
        <begin position="776"/>
        <end position="798"/>
    </location>
</feature>
<dbReference type="InterPro" id="IPR013655">
    <property type="entry name" value="PAS_fold_3"/>
</dbReference>
<evidence type="ECO:0000256" key="4">
    <source>
        <dbReference type="ARBA" id="ARBA00022679"/>
    </source>
</evidence>
<feature type="domain" description="Response regulatory" evidence="9">
    <location>
        <begin position="12"/>
        <end position="133"/>
    </location>
</feature>
<dbReference type="PROSITE" id="PS50109">
    <property type="entry name" value="HIS_KIN"/>
    <property type="match status" value="1"/>
</dbReference>
<evidence type="ECO:0000259" key="8">
    <source>
        <dbReference type="PROSITE" id="PS50109"/>
    </source>
</evidence>
<dbReference type="Pfam" id="PF01590">
    <property type="entry name" value="GAF"/>
    <property type="match status" value="1"/>
</dbReference>
<organism evidence="12 13">
    <name type="scientific">Halorubrum halodurans</name>
    <dbReference type="NCBI Taxonomy" id="1383851"/>
    <lineage>
        <taxon>Archaea</taxon>
        <taxon>Methanobacteriati</taxon>
        <taxon>Methanobacteriota</taxon>
        <taxon>Stenosarchaea group</taxon>
        <taxon>Halobacteria</taxon>
        <taxon>Halobacteriales</taxon>
        <taxon>Haloferacaceae</taxon>
        <taxon>Halorubrum</taxon>
    </lineage>
</organism>
<dbReference type="PANTHER" id="PTHR43304">
    <property type="entry name" value="PHYTOCHROME-LIKE PROTEIN CPH1"/>
    <property type="match status" value="1"/>
</dbReference>
<dbReference type="NCBIfam" id="TIGR00229">
    <property type="entry name" value="sensory_box"/>
    <property type="match status" value="2"/>
</dbReference>
<dbReference type="PRINTS" id="PR00344">
    <property type="entry name" value="BCTRLSENSOR"/>
</dbReference>
<dbReference type="SUPFAM" id="SSF52172">
    <property type="entry name" value="CheY-like"/>
    <property type="match status" value="1"/>
</dbReference>
<dbReference type="InterPro" id="IPR004358">
    <property type="entry name" value="Sig_transdc_His_kin-like_C"/>
</dbReference>
<dbReference type="Gene3D" id="2.10.70.100">
    <property type="match status" value="1"/>
</dbReference>
<sequence length="1199" mass="133209">MSFGDESGEDVRVLVLEPSAGTEIDLTSQLSFTERDDLTLRTVSTLEEARSVLADERVDCVVTRHSPPAMDGVAVLSTLRADHPELPILLATGTAHADHVLDSSATGIVEMRDGEVHEGFVANQIESVVSRVRERRSYEARLEASQDGLQRLHRITSDPEATFTEQVHQLLAFGSDVFGTDVAFLARIDEAAGDFEIVAAAGDHELIQEGITSDLSETYCRRTVAPDTESPLTVRNASNEIADDPAFEKFGLGCYMGARIAVDGELYGTLCFADRDPRRSEFTDEERALIEIMAQWLRQQLERREQRRELTATRDRLKRTLERVDDAFFTVDTDWRVTYINDMGAQVLRGAMGLDDDAGVVGRHLWENAPEAVGTTFYEKYHEALETQESVSFEERFEPLDVWFEVRAYPDEEGLSVYFTDVTERKRREDELERFQNLLNRTERVAEVGGWEIDVETDEVFWTEHLFDLLGVEYETAPPLDEALDVYHEADRPTIENAVEEAVASGSSFDVELRYWKTPDELRWLRVQGLPITDADGDVVTIRGAAQDVTERKEREQTLNALVSASQAFIEVTTEDELLDAIVDEMERVFGYEITSVRLHDAESGTLPPTRYSAKAHARVPEPPTFGDDEGLAGEAFRSRKPVVVDDFADATDVGYGAVESGMFIPLDDHGVLGVGATTRNAFGNEDAALVKLLAITAASAFDRLGRETEMRQLHRILDHLDEKVFLLDGNGEFAFETQPLTTYLGREPGQLVGTPLTDLVPASEASSLRATLRDVRTASPDDHRTTETEVRSEGGETRPVQFEFSATETDRGNAAIAGVLHDIGELAATRTSLEAQRERFRKLFENLPDPVVEVRFEGTDPIVEFSNPAFADVFGYDRERARGADLNALVVPTEDAPDAGILHESTRTAEQVRVDVQRETAGGRRDFLVRSIPYSLDGEQFAFAVYTDITDQKERERYLQVLNRVLRHNLRNDMNVVMGLASELVDRIDDEELVGHAERLRANAEDVATLSEKAKELEAVLGRGERDARPMNVVSSLREAVAEARTAHPDAEIDVDLPEALWVNGTEDVGRAFEELIGNAIEHADAETPTVSIDARRVSNGSEWAEVRIRDDGPGISDAEWEVVAGEEDISQLTHASGLGLWLTRWIADSAGGEIRREETSTTGTTVVLRLPGAVPDQPTEDDARLSRGEEDSGRPAE</sequence>
<dbReference type="Pfam" id="PF13188">
    <property type="entry name" value="PAS_8"/>
    <property type="match status" value="1"/>
</dbReference>
<dbReference type="InterPro" id="IPR029016">
    <property type="entry name" value="GAF-like_dom_sf"/>
</dbReference>
<dbReference type="SUPFAM" id="SSF55781">
    <property type="entry name" value="GAF domain-like"/>
    <property type="match status" value="2"/>
</dbReference>
<evidence type="ECO:0000256" key="2">
    <source>
        <dbReference type="ARBA" id="ARBA00012438"/>
    </source>
</evidence>
<evidence type="ECO:0000259" key="11">
    <source>
        <dbReference type="PROSITE" id="PS50113"/>
    </source>
</evidence>
<dbReference type="InterPro" id="IPR036890">
    <property type="entry name" value="HATPase_C_sf"/>
</dbReference>
<dbReference type="EMBL" id="NHPJ01000085">
    <property type="protein sequence ID" value="OYR56516.1"/>
    <property type="molecule type" value="Genomic_DNA"/>
</dbReference>
<dbReference type="InterPro" id="IPR011006">
    <property type="entry name" value="CheY-like_superfamily"/>
</dbReference>
<dbReference type="Gene3D" id="3.40.50.2300">
    <property type="match status" value="1"/>
</dbReference>
<dbReference type="Gene3D" id="3.30.565.10">
    <property type="entry name" value="Histidine kinase-like ATPase, C-terminal domain"/>
    <property type="match status" value="1"/>
</dbReference>
<comment type="catalytic activity">
    <reaction evidence="1">
        <text>ATP + protein L-histidine = ADP + protein N-phospho-L-histidine.</text>
        <dbReference type="EC" id="2.7.13.3"/>
    </reaction>
</comment>
<dbReference type="Gene3D" id="3.30.450.40">
    <property type="match status" value="2"/>
</dbReference>
<evidence type="ECO:0000313" key="12">
    <source>
        <dbReference type="EMBL" id="OYR56516.1"/>
    </source>
</evidence>
<dbReference type="Pfam" id="PF13185">
    <property type="entry name" value="GAF_2"/>
    <property type="match status" value="1"/>
</dbReference>
<dbReference type="Pfam" id="PF08448">
    <property type="entry name" value="PAS_4"/>
    <property type="match status" value="1"/>
</dbReference>
<dbReference type="PROSITE" id="PS50110">
    <property type="entry name" value="RESPONSE_REGULATORY"/>
    <property type="match status" value="1"/>
</dbReference>
<dbReference type="EC" id="2.7.13.3" evidence="2"/>
<dbReference type="CDD" id="cd00130">
    <property type="entry name" value="PAS"/>
    <property type="match status" value="3"/>
</dbReference>
<dbReference type="InterPro" id="IPR035965">
    <property type="entry name" value="PAS-like_dom_sf"/>
</dbReference>
<dbReference type="Gene3D" id="3.30.450.20">
    <property type="entry name" value="PAS domain"/>
    <property type="match status" value="4"/>
</dbReference>
<dbReference type="SMART" id="SM00086">
    <property type="entry name" value="PAC"/>
    <property type="match status" value="3"/>
</dbReference>
<feature type="compositionally biased region" description="Basic and acidic residues" evidence="7">
    <location>
        <begin position="776"/>
        <end position="797"/>
    </location>
</feature>
<reference evidence="12 13" key="1">
    <citation type="journal article" date="2014" name="Front. Microbiol.">
        <title>Population and genomic analysis of the genus Halorubrum.</title>
        <authorList>
            <person name="Fullmer M.S."/>
            <person name="Soucy S.M."/>
            <person name="Swithers K.S."/>
            <person name="Makkay A.M."/>
            <person name="Wheeler R."/>
            <person name="Ventosa A."/>
            <person name="Gogarten J.P."/>
            <person name="Papke R.T."/>
        </authorList>
    </citation>
    <scope>NUCLEOTIDE SEQUENCE [LARGE SCALE GENOMIC DNA]</scope>
    <source>
        <strain evidence="12 13">Cb34</strain>
    </source>
</reference>
<dbReference type="InterPro" id="IPR005467">
    <property type="entry name" value="His_kinase_dom"/>
</dbReference>
<name>A0A256IJN5_9EURY</name>